<dbReference type="InterPro" id="IPR004143">
    <property type="entry name" value="BPL_LPL_catalytic"/>
</dbReference>
<keyword evidence="9" id="KW-0012">Acyltransferase</keyword>
<dbReference type="GO" id="GO:0033819">
    <property type="term" value="F:lipoyl(octanoyl) transferase activity"/>
    <property type="evidence" value="ECO:0007669"/>
    <property type="project" value="InterPro"/>
</dbReference>
<dbReference type="PROSITE" id="PS01313">
    <property type="entry name" value="LIPB"/>
    <property type="match status" value="1"/>
</dbReference>
<evidence type="ECO:0000256" key="11">
    <source>
        <dbReference type="SAM" id="MobiDB-lite"/>
    </source>
</evidence>
<feature type="region of interest" description="Disordered" evidence="11">
    <location>
        <begin position="530"/>
        <end position="565"/>
    </location>
</feature>
<dbReference type="GO" id="GO:0016992">
    <property type="term" value="F:lipoate synthase activity"/>
    <property type="evidence" value="ECO:0007669"/>
    <property type="project" value="UniProtKB-EC"/>
</dbReference>
<reference evidence="14" key="1">
    <citation type="submission" date="2020-05" db="EMBL/GenBank/DDBJ databases">
        <authorList>
            <person name="Chiriac C."/>
            <person name="Salcher M."/>
            <person name="Ghai R."/>
            <person name="Kavagutti S V."/>
        </authorList>
    </citation>
    <scope>NUCLEOTIDE SEQUENCE</scope>
</reference>
<gene>
    <name evidence="14" type="ORF">UFOPK4098_00917</name>
    <name evidence="15" type="ORF">UFOPK4347_01608</name>
</gene>
<evidence type="ECO:0000256" key="6">
    <source>
        <dbReference type="ARBA" id="ARBA00022723"/>
    </source>
</evidence>
<dbReference type="SUPFAM" id="SSF55681">
    <property type="entry name" value="Class II aaRS and biotin synthetases"/>
    <property type="match status" value="1"/>
</dbReference>
<protein>
    <submittedName>
        <fullName evidence="14">Unannotated protein</fullName>
    </submittedName>
</protein>
<dbReference type="UniPathway" id="UPA00538">
    <property type="reaction ID" value="UER00592"/>
</dbReference>
<feature type="compositionally biased region" description="Basic and acidic residues" evidence="11">
    <location>
        <begin position="540"/>
        <end position="549"/>
    </location>
</feature>
<keyword evidence="7" id="KW-0408">Iron</keyword>
<evidence type="ECO:0000256" key="10">
    <source>
        <dbReference type="ARBA" id="ARBA00047326"/>
    </source>
</evidence>
<evidence type="ECO:0000259" key="13">
    <source>
        <dbReference type="PROSITE" id="PS51918"/>
    </source>
</evidence>
<dbReference type="NCBIfam" id="TIGR00214">
    <property type="entry name" value="lipB"/>
    <property type="match status" value="1"/>
</dbReference>
<dbReference type="GO" id="GO:0009249">
    <property type="term" value="P:protein lipoylation"/>
    <property type="evidence" value="ECO:0007669"/>
    <property type="project" value="InterPro"/>
</dbReference>
<dbReference type="HAMAP" id="MF_00013">
    <property type="entry name" value="LipB"/>
    <property type="match status" value="1"/>
</dbReference>
<dbReference type="AlphaFoldDB" id="A0A6J7R3N2"/>
<evidence type="ECO:0000313" key="14">
    <source>
        <dbReference type="EMBL" id="CAB5021984.1"/>
    </source>
</evidence>
<keyword evidence="3" id="KW-0004">4Fe-4S</keyword>
<dbReference type="NCBIfam" id="TIGR00510">
    <property type="entry name" value="lipA"/>
    <property type="match status" value="1"/>
</dbReference>
<evidence type="ECO:0000259" key="12">
    <source>
        <dbReference type="PROSITE" id="PS51733"/>
    </source>
</evidence>
<organism evidence="14">
    <name type="scientific">freshwater metagenome</name>
    <dbReference type="NCBI Taxonomy" id="449393"/>
    <lineage>
        <taxon>unclassified sequences</taxon>
        <taxon>metagenomes</taxon>
        <taxon>ecological metagenomes</taxon>
    </lineage>
</organism>
<dbReference type="SMART" id="SM00729">
    <property type="entry name" value="Elp3"/>
    <property type="match status" value="1"/>
</dbReference>
<comment type="catalytic activity">
    <reaction evidence="10">
        <text>[[Fe-S] cluster scaffold protein carrying a second [4Fe-4S](2+) cluster] + N(6)-octanoyl-L-lysyl-[protein] + 2 oxidized [2Fe-2S]-[ferredoxin] + 2 S-adenosyl-L-methionine + 4 H(+) = [[Fe-S] cluster scaffold protein] + N(6)-[(R)-dihydrolipoyl]-L-lysyl-[protein] + 4 Fe(3+) + 2 hydrogen sulfide + 2 5'-deoxyadenosine + 2 L-methionine + 2 reduced [2Fe-2S]-[ferredoxin]</text>
        <dbReference type="Rhea" id="RHEA:16585"/>
        <dbReference type="Rhea" id="RHEA-COMP:9928"/>
        <dbReference type="Rhea" id="RHEA-COMP:10000"/>
        <dbReference type="Rhea" id="RHEA-COMP:10001"/>
        <dbReference type="Rhea" id="RHEA-COMP:10475"/>
        <dbReference type="Rhea" id="RHEA-COMP:14568"/>
        <dbReference type="Rhea" id="RHEA-COMP:14569"/>
        <dbReference type="ChEBI" id="CHEBI:15378"/>
        <dbReference type="ChEBI" id="CHEBI:17319"/>
        <dbReference type="ChEBI" id="CHEBI:29034"/>
        <dbReference type="ChEBI" id="CHEBI:29919"/>
        <dbReference type="ChEBI" id="CHEBI:33722"/>
        <dbReference type="ChEBI" id="CHEBI:33737"/>
        <dbReference type="ChEBI" id="CHEBI:33738"/>
        <dbReference type="ChEBI" id="CHEBI:57844"/>
        <dbReference type="ChEBI" id="CHEBI:59789"/>
        <dbReference type="ChEBI" id="CHEBI:78809"/>
        <dbReference type="ChEBI" id="CHEBI:83100"/>
        <dbReference type="EC" id="2.8.1.8"/>
    </reaction>
</comment>
<dbReference type="PROSITE" id="PS51733">
    <property type="entry name" value="BPL_LPL_CATALYTIC"/>
    <property type="match status" value="1"/>
</dbReference>
<dbReference type="GO" id="GO:0046872">
    <property type="term" value="F:metal ion binding"/>
    <property type="evidence" value="ECO:0007669"/>
    <property type="project" value="UniProtKB-KW"/>
</dbReference>
<evidence type="ECO:0000256" key="3">
    <source>
        <dbReference type="ARBA" id="ARBA00022485"/>
    </source>
</evidence>
<dbReference type="Pfam" id="PF04055">
    <property type="entry name" value="Radical_SAM"/>
    <property type="match status" value="1"/>
</dbReference>
<keyword evidence="8" id="KW-0411">Iron-sulfur</keyword>
<sequence length="565" mass="61695">MTSPLHVRWLGKVPYREAFAVQRSLFEHSREQHLLLLEHPHVFTYGPSADLNKNLKCVPSEVGADFVKVNRGGDITYHGPGQLVGYPILNLQPKHGGNAGPADTSDYVFRVEQLLIDSLTELGLSDVGRLAGYPGVWVGVAANAPRKICAIGVRLSRGRTMHGFAVNVETDLTYMREHIVPCGIAEYPVTSLREEGIESSLQEVSEVVARHVALAFADGQTARQDVAWYHRPEDLSAFSRGEGAGEPVRLISRLAQAGVGDGLKIEERKPDWLRPKVRLTEEVMETKKVVRDLGLVTVCEEAGCPNLSECWSDRTATFMVLGERCTRACGFCLVDTQKPEIPASDEPDRVAEAIQRMGLLHAVLTMVARDDLADGGMLHVAQCVTAIRKVSPLTRIETLISDVKGTDALDILLAVKPDVLNHNIETVARLQRAVRPSAGYARSLSVLARAKAADLTAKSGLIMGMGETLEEAEGTLVDLAGVGVDIVTIGQYLRPTTHHLPVARWVEPAEFDHLKKFGEALGISHVESSPLTRSSYHARQSAEEAEQKSIDTAVSLTRKPQPVHK</sequence>
<dbReference type="NCBIfam" id="NF004019">
    <property type="entry name" value="PRK05481.1"/>
    <property type="match status" value="1"/>
</dbReference>
<dbReference type="CDD" id="cd16444">
    <property type="entry name" value="LipB"/>
    <property type="match status" value="1"/>
</dbReference>
<dbReference type="Gene3D" id="3.20.20.70">
    <property type="entry name" value="Aldolase class I"/>
    <property type="match status" value="1"/>
</dbReference>
<comment type="cofactor">
    <cofactor evidence="1">
        <name>[4Fe-4S] cluster</name>
        <dbReference type="ChEBI" id="CHEBI:49883"/>
    </cofactor>
</comment>
<dbReference type="InterPro" id="IPR003698">
    <property type="entry name" value="Lipoyl_synth"/>
</dbReference>
<dbReference type="InterPro" id="IPR006638">
    <property type="entry name" value="Elp3/MiaA/NifB-like_rSAM"/>
</dbReference>
<accession>A0A6J7R3N2</accession>
<dbReference type="PANTHER" id="PTHR10949">
    <property type="entry name" value="LIPOYL SYNTHASE"/>
    <property type="match status" value="1"/>
</dbReference>
<evidence type="ECO:0000256" key="4">
    <source>
        <dbReference type="ARBA" id="ARBA00022679"/>
    </source>
</evidence>
<dbReference type="InterPro" id="IPR058240">
    <property type="entry name" value="rSAM_sf"/>
</dbReference>
<dbReference type="EMBL" id="CAFBPN010000044">
    <property type="protein sequence ID" value="CAB5021984.1"/>
    <property type="molecule type" value="Genomic_DNA"/>
</dbReference>
<evidence type="ECO:0000313" key="15">
    <source>
        <dbReference type="EMBL" id="CAB5067884.1"/>
    </source>
</evidence>
<dbReference type="SFLD" id="SFLDS00029">
    <property type="entry name" value="Radical_SAM"/>
    <property type="match status" value="1"/>
</dbReference>
<name>A0A6J7R3N2_9ZZZZ</name>
<feature type="domain" description="BPL/LPL catalytic" evidence="12">
    <location>
        <begin position="28"/>
        <end position="220"/>
    </location>
</feature>
<dbReference type="InterPro" id="IPR020605">
    <property type="entry name" value="Octanoyltransferase_CS"/>
</dbReference>
<dbReference type="HAMAP" id="MF_00206">
    <property type="entry name" value="Lipoyl_synth"/>
    <property type="match status" value="1"/>
</dbReference>
<dbReference type="Gene3D" id="3.30.930.10">
    <property type="entry name" value="Bira Bifunctional Protein, Domain 2"/>
    <property type="match status" value="1"/>
</dbReference>
<evidence type="ECO:0000256" key="8">
    <source>
        <dbReference type="ARBA" id="ARBA00023014"/>
    </source>
</evidence>
<dbReference type="Pfam" id="PF21948">
    <property type="entry name" value="LplA-B_cat"/>
    <property type="match status" value="1"/>
</dbReference>
<dbReference type="GO" id="GO:0051539">
    <property type="term" value="F:4 iron, 4 sulfur cluster binding"/>
    <property type="evidence" value="ECO:0007669"/>
    <property type="project" value="UniProtKB-KW"/>
</dbReference>
<evidence type="ECO:0000256" key="5">
    <source>
        <dbReference type="ARBA" id="ARBA00022691"/>
    </source>
</evidence>
<dbReference type="NCBIfam" id="NF009544">
    <property type="entry name" value="PRK12928.1"/>
    <property type="match status" value="1"/>
</dbReference>
<dbReference type="PROSITE" id="PS51918">
    <property type="entry name" value="RADICAL_SAM"/>
    <property type="match status" value="1"/>
</dbReference>
<dbReference type="EMBL" id="CAFBQU010000071">
    <property type="protein sequence ID" value="CAB5067884.1"/>
    <property type="molecule type" value="Genomic_DNA"/>
</dbReference>
<evidence type="ECO:0000256" key="2">
    <source>
        <dbReference type="ARBA" id="ARBA00004821"/>
    </source>
</evidence>
<dbReference type="SUPFAM" id="SSF102114">
    <property type="entry name" value="Radical SAM enzymes"/>
    <property type="match status" value="1"/>
</dbReference>
<proteinExistence type="inferred from homology"/>
<dbReference type="NCBIfam" id="NF010925">
    <property type="entry name" value="PRK14345.1"/>
    <property type="match status" value="1"/>
</dbReference>
<dbReference type="InterPro" id="IPR000544">
    <property type="entry name" value="Octanoyltransferase"/>
</dbReference>
<evidence type="ECO:0000256" key="9">
    <source>
        <dbReference type="ARBA" id="ARBA00023315"/>
    </source>
</evidence>
<keyword evidence="6" id="KW-0479">Metal-binding</keyword>
<keyword evidence="5" id="KW-0949">S-adenosyl-L-methionine</keyword>
<dbReference type="InterPro" id="IPR007197">
    <property type="entry name" value="rSAM"/>
</dbReference>
<dbReference type="CDD" id="cd01335">
    <property type="entry name" value="Radical_SAM"/>
    <property type="match status" value="1"/>
</dbReference>
<evidence type="ECO:0000256" key="1">
    <source>
        <dbReference type="ARBA" id="ARBA00001966"/>
    </source>
</evidence>
<keyword evidence="4" id="KW-0808">Transferase</keyword>
<dbReference type="PANTHER" id="PTHR10949:SF0">
    <property type="entry name" value="LIPOYL SYNTHASE, MITOCHONDRIAL"/>
    <property type="match status" value="1"/>
</dbReference>
<dbReference type="InterPro" id="IPR045864">
    <property type="entry name" value="aa-tRNA-synth_II/BPL/LPL"/>
</dbReference>
<comment type="pathway">
    <text evidence="2">Protein modification; protein lipoylation via endogenous pathway; protein N(6)-(lipoyl)lysine from octanoyl-[acyl-carrier-protein]: step 1/2.</text>
</comment>
<feature type="domain" description="Radical SAM core" evidence="13">
    <location>
        <begin position="311"/>
        <end position="524"/>
    </location>
</feature>
<dbReference type="InterPro" id="IPR013785">
    <property type="entry name" value="Aldolase_TIM"/>
</dbReference>
<evidence type="ECO:0000256" key="7">
    <source>
        <dbReference type="ARBA" id="ARBA00023004"/>
    </source>
</evidence>